<keyword evidence="3" id="KW-0648">Protein biosynthesis</keyword>
<feature type="domain" description="Translation initiation factor 3 N-terminal" evidence="6">
    <location>
        <begin position="5"/>
        <end position="73"/>
    </location>
</feature>
<evidence type="ECO:0000259" key="5">
    <source>
        <dbReference type="Pfam" id="PF00707"/>
    </source>
</evidence>
<dbReference type="InterPro" id="IPR019815">
    <property type="entry name" value="Translation_initiation_fac_3_C"/>
</dbReference>
<dbReference type="Gene3D" id="3.30.110.10">
    <property type="entry name" value="Translation initiation factor 3 (IF-3), C-terminal domain"/>
    <property type="match status" value="1"/>
</dbReference>
<sequence length="158" mass="17110">MALLMNENIKASEVDLLDLEGQSLGIVSTNEALQDAKDQKVDLVCINIMTSPPQCQLISRGKAKQALQAKDKSTPKKEKEIRLTPTIEAHDYDTKLRQCQKLLESGHPVALVIKLSGKQGQAAKSLLEELIADLKPYGKPATGIQLSGKQAAVTVLPL</sequence>
<protein>
    <recommendedName>
        <fullName evidence="4">Translation initiation factor IF-3</fullName>
    </recommendedName>
</protein>
<reference evidence="8" key="1">
    <citation type="journal article" date="2019" name="Int. J. Syst. Evol. Microbiol.">
        <title>The Global Catalogue of Microorganisms (GCM) 10K type strain sequencing project: providing services to taxonomists for standard genome sequencing and annotation.</title>
        <authorList>
            <consortium name="The Broad Institute Genomics Platform"/>
            <consortium name="The Broad Institute Genome Sequencing Center for Infectious Disease"/>
            <person name="Wu L."/>
            <person name="Ma J."/>
        </authorList>
    </citation>
    <scope>NUCLEOTIDE SEQUENCE [LARGE SCALE GENOMIC DNA]</scope>
    <source>
        <strain evidence="8">PCU 280</strain>
    </source>
</reference>
<dbReference type="NCBIfam" id="TIGR00168">
    <property type="entry name" value="infC"/>
    <property type="match status" value="1"/>
</dbReference>
<dbReference type="Pfam" id="PF00707">
    <property type="entry name" value="IF3_C"/>
    <property type="match status" value="1"/>
</dbReference>
<dbReference type="RefSeq" id="WP_379233088.1">
    <property type="nucleotide sequence ID" value="NZ_JBHSTE010000002.1"/>
</dbReference>
<dbReference type="SUPFAM" id="SSF55200">
    <property type="entry name" value="Translation initiation factor IF3, C-terminal domain"/>
    <property type="match status" value="1"/>
</dbReference>
<keyword evidence="8" id="KW-1185">Reference proteome</keyword>
<evidence type="ECO:0000256" key="1">
    <source>
        <dbReference type="ARBA" id="ARBA00005439"/>
    </source>
</evidence>
<comment type="similarity">
    <text evidence="1">Belongs to the IF-3 family.</text>
</comment>
<accession>A0ABW1V288</accession>
<dbReference type="Proteomes" id="UP001596233">
    <property type="component" value="Unassembled WGS sequence"/>
</dbReference>
<comment type="caution">
    <text evidence="7">The sequence shown here is derived from an EMBL/GenBank/DDBJ whole genome shotgun (WGS) entry which is preliminary data.</text>
</comment>
<dbReference type="PANTHER" id="PTHR10938:SF0">
    <property type="entry name" value="TRANSLATION INITIATION FACTOR IF-3, MITOCHONDRIAL"/>
    <property type="match status" value="1"/>
</dbReference>
<keyword evidence="2 7" id="KW-0396">Initiation factor</keyword>
<dbReference type="InterPro" id="IPR019814">
    <property type="entry name" value="Translation_initiation_fac_3_N"/>
</dbReference>
<proteinExistence type="inferred from homology"/>
<evidence type="ECO:0000313" key="7">
    <source>
        <dbReference type="EMBL" id="MFC6332578.1"/>
    </source>
</evidence>
<dbReference type="InterPro" id="IPR036788">
    <property type="entry name" value="T_IF-3_C_sf"/>
</dbReference>
<evidence type="ECO:0000256" key="3">
    <source>
        <dbReference type="ARBA" id="ARBA00022917"/>
    </source>
</evidence>
<dbReference type="GO" id="GO:0003743">
    <property type="term" value="F:translation initiation factor activity"/>
    <property type="evidence" value="ECO:0007669"/>
    <property type="project" value="UniProtKB-KW"/>
</dbReference>
<name>A0ABW1V288_9BACL</name>
<dbReference type="EMBL" id="JBHSTE010000002">
    <property type="protein sequence ID" value="MFC6332578.1"/>
    <property type="molecule type" value="Genomic_DNA"/>
</dbReference>
<dbReference type="InterPro" id="IPR036787">
    <property type="entry name" value="T_IF-3_N_sf"/>
</dbReference>
<dbReference type="Gene3D" id="3.10.20.80">
    <property type="entry name" value="Translation initiation factor 3 (IF-3), N-terminal domain"/>
    <property type="match status" value="1"/>
</dbReference>
<evidence type="ECO:0000259" key="6">
    <source>
        <dbReference type="Pfam" id="PF05198"/>
    </source>
</evidence>
<evidence type="ECO:0000256" key="2">
    <source>
        <dbReference type="ARBA" id="ARBA00022540"/>
    </source>
</evidence>
<evidence type="ECO:0000256" key="4">
    <source>
        <dbReference type="NCBIfam" id="TIGR00168"/>
    </source>
</evidence>
<dbReference type="SUPFAM" id="SSF54364">
    <property type="entry name" value="Translation initiation factor IF3, N-terminal domain"/>
    <property type="match status" value="1"/>
</dbReference>
<dbReference type="InterPro" id="IPR001288">
    <property type="entry name" value="Translation_initiation_fac_3"/>
</dbReference>
<dbReference type="Pfam" id="PF05198">
    <property type="entry name" value="IF3_N"/>
    <property type="match status" value="1"/>
</dbReference>
<evidence type="ECO:0000313" key="8">
    <source>
        <dbReference type="Proteomes" id="UP001596233"/>
    </source>
</evidence>
<gene>
    <name evidence="7" type="primary">infC</name>
    <name evidence="7" type="ORF">ACFP56_08060</name>
</gene>
<dbReference type="PANTHER" id="PTHR10938">
    <property type="entry name" value="TRANSLATION INITIATION FACTOR IF-3"/>
    <property type="match status" value="1"/>
</dbReference>
<organism evidence="7 8">
    <name type="scientific">Paenibacillus septentrionalis</name>
    <dbReference type="NCBI Taxonomy" id="429342"/>
    <lineage>
        <taxon>Bacteria</taxon>
        <taxon>Bacillati</taxon>
        <taxon>Bacillota</taxon>
        <taxon>Bacilli</taxon>
        <taxon>Bacillales</taxon>
        <taxon>Paenibacillaceae</taxon>
        <taxon>Paenibacillus</taxon>
    </lineage>
</organism>
<feature type="domain" description="Translation initiation factor 3 C-terminal" evidence="5">
    <location>
        <begin position="79"/>
        <end position="157"/>
    </location>
</feature>